<evidence type="ECO:0000313" key="2">
    <source>
        <dbReference type="Proteomes" id="UP000249986"/>
    </source>
</evidence>
<dbReference type="RefSeq" id="WP_111926378.1">
    <property type="nucleotide sequence ID" value="NZ_UAWG01000009.1"/>
</dbReference>
<dbReference type="SUPFAM" id="SSF88659">
    <property type="entry name" value="Sigma3 and sigma4 domains of RNA polymerase sigma factors"/>
    <property type="match status" value="1"/>
</dbReference>
<dbReference type="AlphaFoldDB" id="A0A2X2YHC8"/>
<accession>A0A2X2YHC8</accession>
<proteinExistence type="predicted"/>
<evidence type="ECO:0000313" key="1">
    <source>
        <dbReference type="EMBL" id="SQB59925.1"/>
    </source>
</evidence>
<organism evidence="1 2">
    <name type="scientific">Clostridium perfringens</name>
    <dbReference type="NCBI Taxonomy" id="1502"/>
    <lineage>
        <taxon>Bacteria</taxon>
        <taxon>Bacillati</taxon>
        <taxon>Bacillota</taxon>
        <taxon>Clostridia</taxon>
        <taxon>Eubacteriales</taxon>
        <taxon>Clostridiaceae</taxon>
        <taxon>Clostridium</taxon>
    </lineage>
</organism>
<gene>
    <name evidence="1" type="ORF">NCTC10719_01468</name>
</gene>
<protein>
    <submittedName>
        <fullName evidence="1">Uncharacterized protein</fullName>
    </submittedName>
</protein>
<name>A0A2X2YHC8_CLOPF</name>
<dbReference type="EMBL" id="UAWG01000009">
    <property type="protein sequence ID" value="SQB59925.1"/>
    <property type="molecule type" value="Genomic_DNA"/>
</dbReference>
<dbReference type="InterPro" id="IPR013324">
    <property type="entry name" value="RNA_pol_sigma_r3/r4-like"/>
</dbReference>
<sequence length="217" mass="26028">MKKHYLTSKEYWKELKNIRSLCQECVEEYNFGYYSEDGKALIGDIFDLINELQNDLIEVFKLEDSRRLNRTKHEKLEDNLEEIYEISYNLNEGIFTGNNSINNLLNKLNEIIEEHQENTSRKYDRKYKSNRTIKRAIKRKDVKSNAQIKREKRYGQYFLMRYAGVTLEEIAEWEGISKQAVYNFLKRNKDLEKVVNQGKNFRLILKIVNAKLHVEIE</sequence>
<reference evidence="1 2" key="1">
    <citation type="submission" date="2018-06" db="EMBL/GenBank/DDBJ databases">
        <authorList>
            <consortium name="Pathogen Informatics"/>
            <person name="Doyle S."/>
        </authorList>
    </citation>
    <scope>NUCLEOTIDE SEQUENCE [LARGE SCALE GENOMIC DNA]</scope>
    <source>
        <strain evidence="1 2">NCTC10719</strain>
    </source>
</reference>
<dbReference type="Proteomes" id="UP000249986">
    <property type="component" value="Unassembled WGS sequence"/>
</dbReference>